<accession>A0A1S0THL3</accession>
<dbReference type="GO" id="GO:0005634">
    <property type="term" value="C:nucleus"/>
    <property type="evidence" value="ECO:0007669"/>
    <property type="project" value="UniProtKB-SubCell"/>
</dbReference>
<dbReference type="GO" id="GO:0008270">
    <property type="term" value="F:zinc ion binding"/>
    <property type="evidence" value="ECO:0007669"/>
    <property type="project" value="UniProtKB-KW"/>
</dbReference>
<dbReference type="InterPro" id="IPR051061">
    <property type="entry name" value="Zinc_finger_trans_reg"/>
</dbReference>
<sequence length="161" mass="19558">KQKHECRYCDATMETYMEYLKHLETHKEQGLYKCTWPTCGKKFPSTKRLQEHYEKHQTKLLCEICGKFYSCMQSLRLHKRTYHAIRDVKKYECPHPDCNAIIQGKSEYEKHFQRHKKPFRYQCKHPGCGREYRCSSGFSKHKKSCQYKQSKKFLNFKQSLR</sequence>
<evidence type="ECO:0000256" key="7">
    <source>
        <dbReference type="ARBA" id="ARBA00023242"/>
    </source>
</evidence>
<dbReference type="PANTHER" id="PTHR46179">
    <property type="entry name" value="ZINC FINGER PROTEIN"/>
    <property type="match status" value="1"/>
</dbReference>
<dbReference type="Gene3D" id="3.30.160.60">
    <property type="entry name" value="Classic Zinc Finger"/>
    <property type="match status" value="2"/>
</dbReference>
<proteinExistence type="predicted"/>
<dbReference type="SMART" id="SM00355">
    <property type="entry name" value="ZnF_C2H2"/>
    <property type="match status" value="5"/>
</dbReference>
<name>A0A1S0THL3_LOALO</name>
<dbReference type="OrthoDB" id="10039931at2759"/>
<comment type="subcellular location">
    <subcellularLocation>
        <location evidence="1">Nucleus</location>
    </subcellularLocation>
</comment>
<dbReference type="Pfam" id="PF00096">
    <property type="entry name" value="zf-C2H2"/>
    <property type="match status" value="1"/>
</dbReference>
<feature type="domain" description="C2H2-type" evidence="9">
    <location>
        <begin position="60"/>
        <end position="84"/>
    </location>
</feature>
<dbReference type="PROSITE" id="PS00028">
    <property type="entry name" value="ZINC_FINGER_C2H2_1"/>
    <property type="match status" value="2"/>
</dbReference>
<keyword evidence="7" id="KW-0539">Nucleus</keyword>
<keyword evidence="3 8" id="KW-0863">Zinc-finger</keyword>
<feature type="non-terminal residue" evidence="10">
    <location>
        <position position="1"/>
    </location>
</feature>
<evidence type="ECO:0000256" key="8">
    <source>
        <dbReference type="PROSITE-ProRule" id="PRU00042"/>
    </source>
</evidence>
<evidence type="ECO:0000313" key="10">
    <source>
        <dbReference type="EMBL" id="EFO14076.1"/>
    </source>
</evidence>
<keyword evidence="6" id="KW-0804">Transcription</keyword>
<keyword evidence="4" id="KW-0862">Zinc</keyword>
<feature type="domain" description="C2H2-type" evidence="9">
    <location>
        <begin position="121"/>
        <end position="152"/>
    </location>
</feature>
<dbReference type="InterPro" id="IPR013087">
    <property type="entry name" value="Znf_C2H2_type"/>
</dbReference>
<dbReference type="InterPro" id="IPR036236">
    <property type="entry name" value="Znf_C2H2_sf"/>
</dbReference>
<dbReference type="SUPFAM" id="SSF57667">
    <property type="entry name" value="beta-beta-alpha zinc fingers"/>
    <property type="match status" value="1"/>
</dbReference>
<evidence type="ECO:0000256" key="3">
    <source>
        <dbReference type="ARBA" id="ARBA00022771"/>
    </source>
</evidence>
<dbReference type="GO" id="GO:0006357">
    <property type="term" value="P:regulation of transcription by RNA polymerase II"/>
    <property type="evidence" value="ECO:0007669"/>
    <property type="project" value="TreeGrafter"/>
</dbReference>
<gene>
    <name evidence="10" type="ORF">LOAG_14448</name>
</gene>
<feature type="domain" description="C2H2-type" evidence="9">
    <location>
        <begin position="32"/>
        <end position="56"/>
    </location>
</feature>
<dbReference type="RefSeq" id="XP_003149993.1">
    <property type="nucleotide sequence ID" value="XM_003149945.1"/>
</dbReference>
<evidence type="ECO:0000256" key="4">
    <source>
        <dbReference type="ARBA" id="ARBA00022833"/>
    </source>
</evidence>
<organism evidence="10">
    <name type="scientific">Loa loa</name>
    <name type="common">Eye worm</name>
    <name type="synonym">Filaria loa</name>
    <dbReference type="NCBI Taxonomy" id="7209"/>
    <lineage>
        <taxon>Eukaryota</taxon>
        <taxon>Metazoa</taxon>
        <taxon>Ecdysozoa</taxon>
        <taxon>Nematoda</taxon>
        <taxon>Chromadorea</taxon>
        <taxon>Rhabditida</taxon>
        <taxon>Spirurina</taxon>
        <taxon>Spiruromorpha</taxon>
        <taxon>Filarioidea</taxon>
        <taxon>Onchocercidae</taxon>
        <taxon>Loa</taxon>
    </lineage>
</organism>
<evidence type="ECO:0000256" key="1">
    <source>
        <dbReference type="ARBA" id="ARBA00004123"/>
    </source>
</evidence>
<dbReference type="KEGG" id="loa:LOAG_14448"/>
<evidence type="ECO:0000256" key="2">
    <source>
        <dbReference type="ARBA" id="ARBA00022723"/>
    </source>
</evidence>
<evidence type="ECO:0000259" key="9">
    <source>
        <dbReference type="PROSITE" id="PS50157"/>
    </source>
</evidence>
<keyword evidence="5" id="KW-0805">Transcription regulation</keyword>
<evidence type="ECO:0000256" key="5">
    <source>
        <dbReference type="ARBA" id="ARBA00023015"/>
    </source>
</evidence>
<dbReference type="PANTHER" id="PTHR46179:SF13">
    <property type="entry name" value="C2H2-TYPE DOMAIN-CONTAINING PROTEIN"/>
    <property type="match status" value="1"/>
</dbReference>
<dbReference type="AlphaFoldDB" id="A0A1S0THL3"/>
<dbReference type="EMBL" id="JH713074">
    <property type="protein sequence ID" value="EFO14076.1"/>
    <property type="molecule type" value="Genomic_DNA"/>
</dbReference>
<dbReference type="InParanoid" id="A0A1S0THL3"/>
<dbReference type="GeneID" id="9951928"/>
<reference evidence="10" key="1">
    <citation type="submission" date="2012-04" db="EMBL/GenBank/DDBJ databases">
        <title>The Genome Sequence of Loa loa.</title>
        <authorList>
            <consortium name="The Broad Institute Genome Sequencing Platform"/>
            <consortium name="Broad Institute Genome Sequencing Center for Infectious Disease"/>
            <person name="Nutman T.B."/>
            <person name="Fink D.L."/>
            <person name="Russ C."/>
            <person name="Young S."/>
            <person name="Zeng Q."/>
            <person name="Gargeya S."/>
            <person name="Alvarado L."/>
            <person name="Berlin A."/>
            <person name="Chapman S.B."/>
            <person name="Chen Z."/>
            <person name="Freedman E."/>
            <person name="Gellesch M."/>
            <person name="Goldberg J."/>
            <person name="Griggs A."/>
            <person name="Gujja S."/>
            <person name="Heilman E.R."/>
            <person name="Heiman D."/>
            <person name="Howarth C."/>
            <person name="Mehta T."/>
            <person name="Neiman D."/>
            <person name="Pearson M."/>
            <person name="Roberts A."/>
            <person name="Saif S."/>
            <person name="Shea T."/>
            <person name="Shenoy N."/>
            <person name="Sisk P."/>
            <person name="Stolte C."/>
            <person name="Sykes S."/>
            <person name="White J."/>
            <person name="Yandava C."/>
            <person name="Haas B."/>
            <person name="Henn M.R."/>
            <person name="Nusbaum C."/>
            <person name="Birren B."/>
        </authorList>
    </citation>
    <scope>NUCLEOTIDE SEQUENCE [LARGE SCALE GENOMIC DNA]</scope>
</reference>
<evidence type="ECO:0000256" key="6">
    <source>
        <dbReference type="ARBA" id="ARBA00023163"/>
    </source>
</evidence>
<dbReference type="CTD" id="9951928"/>
<keyword evidence="2" id="KW-0479">Metal-binding</keyword>
<protein>
    <recommendedName>
        <fullName evidence="9">C2H2-type domain-containing protein</fullName>
    </recommendedName>
</protein>
<dbReference type="PROSITE" id="PS50157">
    <property type="entry name" value="ZINC_FINGER_C2H2_2"/>
    <property type="match status" value="3"/>
</dbReference>